<evidence type="ECO:0000313" key="1">
    <source>
        <dbReference type="EMBL" id="PWJ73598.1"/>
    </source>
</evidence>
<reference evidence="1 2" key="1">
    <citation type="submission" date="2018-05" db="EMBL/GenBank/DDBJ databases">
        <title>Genomic Encyclopedia of Type Strains, Phase IV (KMG-IV): sequencing the most valuable type-strain genomes for metagenomic binning, comparative biology and taxonomic classification.</title>
        <authorList>
            <person name="Goeker M."/>
        </authorList>
    </citation>
    <scope>NUCLEOTIDE SEQUENCE [LARGE SCALE GENOMIC DNA]</scope>
    <source>
        <strain evidence="1 2">DSM 6986</strain>
    </source>
</reference>
<dbReference type="Proteomes" id="UP000245396">
    <property type="component" value="Unassembled WGS sequence"/>
</dbReference>
<sequence>MRMELERKIELLRQAIAARQQVIARYDGHDRAFCAHFLGTHAGVWKVLGWQFAGSSEKGLPRGGAWRCFELARLQGVLLHEGEWHRGVYEGFAQHCVSEIDTAIDPAHGAIVRHRRK</sequence>
<name>A0A316BLG2_PSESE</name>
<gene>
    <name evidence="1" type="ORF">C7441_12629</name>
</gene>
<dbReference type="AlphaFoldDB" id="A0A316BLG2"/>
<protein>
    <submittedName>
        <fullName evidence="1">Uncharacterized protein</fullName>
    </submittedName>
</protein>
<accession>A0A316BLG2</accession>
<evidence type="ECO:0000313" key="2">
    <source>
        <dbReference type="Proteomes" id="UP000245396"/>
    </source>
</evidence>
<dbReference type="EMBL" id="QGGG01000026">
    <property type="protein sequence ID" value="PWJ73598.1"/>
    <property type="molecule type" value="Genomic_DNA"/>
</dbReference>
<comment type="caution">
    <text evidence="1">The sequence shown here is derived from an EMBL/GenBank/DDBJ whole genome shotgun (WGS) entry which is preliminary data.</text>
</comment>
<proteinExistence type="predicted"/>
<organism evidence="1 2">
    <name type="scientific">Pseudaminobacter salicylatoxidans</name>
    <dbReference type="NCBI Taxonomy" id="93369"/>
    <lineage>
        <taxon>Bacteria</taxon>
        <taxon>Pseudomonadati</taxon>
        <taxon>Pseudomonadota</taxon>
        <taxon>Alphaproteobacteria</taxon>
        <taxon>Hyphomicrobiales</taxon>
        <taxon>Phyllobacteriaceae</taxon>
        <taxon>Pseudaminobacter</taxon>
    </lineage>
</organism>
<keyword evidence="2" id="KW-1185">Reference proteome</keyword>
<dbReference type="OrthoDB" id="7041725at2"/>
<dbReference type="STRING" id="1192868.GCA_000304395_02486"/>